<proteinExistence type="predicted"/>
<gene>
    <name evidence="3" type="ORF">UCDDS831_g08679</name>
</gene>
<feature type="transmembrane region" description="Helical" evidence="2">
    <location>
        <begin position="30"/>
        <end position="52"/>
    </location>
</feature>
<reference evidence="3 4" key="2">
    <citation type="submission" date="2015-05" db="EMBL/GenBank/DDBJ databases">
        <title>Distinctive expansion of gene families associated with plant cell wall degradation and secondary metabolism in the genomes of grapevine trunk pathogens.</title>
        <authorList>
            <person name="Lawrence D.P."/>
            <person name="Travadon R."/>
            <person name="Rolshausen P.E."/>
            <person name="Baumgartner K."/>
        </authorList>
    </citation>
    <scope>NUCLEOTIDE SEQUENCE [LARGE SCALE GENOMIC DNA]</scope>
    <source>
        <strain evidence="3">DS831</strain>
    </source>
</reference>
<name>A0A0G2DT53_9PEZI</name>
<feature type="region of interest" description="Disordered" evidence="1">
    <location>
        <begin position="1"/>
        <end position="20"/>
    </location>
</feature>
<feature type="compositionally biased region" description="Polar residues" evidence="1">
    <location>
        <begin position="1"/>
        <end position="18"/>
    </location>
</feature>
<keyword evidence="2" id="KW-1133">Transmembrane helix</keyword>
<organism evidence="3 4">
    <name type="scientific">Diplodia seriata</name>
    <dbReference type="NCBI Taxonomy" id="420778"/>
    <lineage>
        <taxon>Eukaryota</taxon>
        <taxon>Fungi</taxon>
        <taxon>Dikarya</taxon>
        <taxon>Ascomycota</taxon>
        <taxon>Pezizomycotina</taxon>
        <taxon>Dothideomycetes</taxon>
        <taxon>Dothideomycetes incertae sedis</taxon>
        <taxon>Botryosphaeriales</taxon>
        <taxon>Botryosphaeriaceae</taxon>
        <taxon>Diplodia</taxon>
    </lineage>
</organism>
<keyword evidence="2" id="KW-0472">Membrane</keyword>
<dbReference type="Proteomes" id="UP000034182">
    <property type="component" value="Unassembled WGS sequence"/>
</dbReference>
<evidence type="ECO:0000256" key="2">
    <source>
        <dbReference type="SAM" id="Phobius"/>
    </source>
</evidence>
<sequence>MSHDTSSQPNDQGTTGTHPNDRRAILFKRLFSLLPQLNVLSALTATASIGALTFDEFHQTSSSSMNHAAEGLLTSCAVAATTSIMLSTMLMFRFEAHESILRREYMLLWTPLILLDWSIVALLVGVTLWYVEKNDVWRAAVMVAQVGGLLGFSSWVAVRVAVTMRREGGIGA</sequence>
<feature type="transmembrane region" description="Helical" evidence="2">
    <location>
        <begin position="72"/>
        <end position="94"/>
    </location>
</feature>
<comment type="caution">
    <text evidence="3">The sequence shown here is derived from an EMBL/GenBank/DDBJ whole genome shotgun (WGS) entry which is preliminary data.</text>
</comment>
<reference evidence="3 4" key="1">
    <citation type="submission" date="2015-03" db="EMBL/GenBank/DDBJ databases">
        <authorList>
            <person name="Morales-Cruz A."/>
            <person name="Amrine K.C."/>
            <person name="Cantu D."/>
        </authorList>
    </citation>
    <scope>NUCLEOTIDE SEQUENCE [LARGE SCALE GENOMIC DNA]</scope>
    <source>
        <strain evidence="3">DS831</strain>
    </source>
</reference>
<evidence type="ECO:0000313" key="4">
    <source>
        <dbReference type="Proteomes" id="UP000034182"/>
    </source>
</evidence>
<evidence type="ECO:0000256" key="1">
    <source>
        <dbReference type="SAM" id="MobiDB-lite"/>
    </source>
</evidence>
<feature type="transmembrane region" description="Helical" evidence="2">
    <location>
        <begin position="136"/>
        <end position="158"/>
    </location>
</feature>
<feature type="transmembrane region" description="Helical" evidence="2">
    <location>
        <begin position="106"/>
        <end position="130"/>
    </location>
</feature>
<evidence type="ECO:0000313" key="3">
    <source>
        <dbReference type="EMBL" id="KKY13854.1"/>
    </source>
</evidence>
<keyword evidence="2" id="KW-0812">Transmembrane</keyword>
<dbReference type="EMBL" id="LAQI01000256">
    <property type="protein sequence ID" value="KKY13854.1"/>
    <property type="molecule type" value="Genomic_DNA"/>
</dbReference>
<accession>A0A0G2DT53</accession>
<dbReference type="AlphaFoldDB" id="A0A0G2DT53"/>
<protein>
    <submittedName>
        <fullName evidence="3">Uncharacterized protein</fullName>
    </submittedName>
</protein>